<evidence type="ECO:0000259" key="3">
    <source>
        <dbReference type="PROSITE" id="PS50835"/>
    </source>
</evidence>
<dbReference type="GO" id="GO:0007156">
    <property type="term" value="P:homophilic cell adhesion via plasma membrane adhesion molecules"/>
    <property type="evidence" value="ECO:0007669"/>
    <property type="project" value="TreeGrafter"/>
</dbReference>
<dbReference type="InterPro" id="IPR013783">
    <property type="entry name" value="Ig-like_fold"/>
</dbReference>
<evidence type="ECO:0000313" key="4">
    <source>
        <dbReference type="EMBL" id="KAA0192720.1"/>
    </source>
</evidence>
<dbReference type="InterPro" id="IPR003598">
    <property type="entry name" value="Ig_sub2"/>
</dbReference>
<dbReference type="SUPFAM" id="SSF48726">
    <property type="entry name" value="Immunoglobulin"/>
    <property type="match status" value="1"/>
</dbReference>
<evidence type="ECO:0000256" key="2">
    <source>
        <dbReference type="SAM" id="Phobius"/>
    </source>
</evidence>
<sequence length="357" mass="40320">MEKRFIRQPTSASILLGWRAEFFCDAPEGRPTPQIHWYKNTERLNVTASDTRISIENKFEEEKEHSVKKLPRPLKKTVESESFRLATFNEPHRKGVTKTQTSRLTIHRTKLTDEGNYICIAENIAGRRVSNPARLTIHADGRWSQWSTWSVCPVECLGLILPRRFRSVVNVSHTVVATGCPSHCQNHLTQRQRHCNAPEPHGSGRPCAGLGVQEILCSEYCLNAQSNLTRNQYSTMPGLVTSTKTEEISLLVVLAFAISVFLVATCCVVYLFLRKFCFHLICRKPEKPLESSFPTTEMIEFGVVACIAQSTRTPLRRWSAMSSIPISNYTPCSSARSGKHLQLEPNHMICNGKSFLS</sequence>
<dbReference type="InterPro" id="IPR007110">
    <property type="entry name" value="Ig-like_dom"/>
</dbReference>
<dbReference type="PROSITE" id="PS50835">
    <property type="entry name" value="IG_LIKE"/>
    <property type="match status" value="1"/>
</dbReference>
<evidence type="ECO:0000313" key="5">
    <source>
        <dbReference type="Proteomes" id="UP000728185"/>
    </source>
</evidence>
<name>A0A8E0RSY5_9TREM</name>
<dbReference type="Gene3D" id="2.20.100.10">
    <property type="entry name" value="Thrombospondin type-1 (TSP1) repeat"/>
    <property type="match status" value="1"/>
</dbReference>
<dbReference type="GO" id="GO:0098632">
    <property type="term" value="F:cell-cell adhesion mediator activity"/>
    <property type="evidence" value="ECO:0007669"/>
    <property type="project" value="TreeGrafter"/>
</dbReference>
<keyword evidence="5" id="KW-1185">Reference proteome</keyword>
<dbReference type="EMBL" id="LUCM01005503">
    <property type="protein sequence ID" value="KAA0192720.1"/>
    <property type="molecule type" value="Genomic_DNA"/>
</dbReference>
<dbReference type="AlphaFoldDB" id="A0A8E0RSY5"/>
<dbReference type="SMART" id="SM00408">
    <property type="entry name" value="IGc2"/>
    <property type="match status" value="1"/>
</dbReference>
<keyword evidence="2" id="KW-1133">Transmembrane helix</keyword>
<evidence type="ECO:0000256" key="1">
    <source>
        <dbReference type="ARBA" id="ARBA00023319"/>
    </source>
</evidence>
<comment type="caution">
    <text evidence="4">The sequence shown here is derived from an EMBL/GenBank/DDBJ whole genome shotgun (WGS) entry which is preliminary data.</text>
</comment>
<reference evidence="4" key="1">
    <citation type="submission" date="2019-05" db="EMBL/GenBank/DDBJ databases">
        <title>Annotation for the trematode Fasciolopsis buski.</title>
        <authorList>
            <person name="Choi Y.-J."/>
        </authorList>
    </citation>
    <scope>NUCLEOTIDE SEQUENCE</scope>
    <source>
        <strain evidence="4">HT</strain>
        <tissue evidence="4">Whole worm</tissue>
    </source>
</reference>
<keyword evidence="2" id="KW-0812">Transmembrane</keyword>
<dbReference type="GO" id="GO:0030424">
    <property type="term" value="C:axon"/>
    <property type="evidence" value="ECO:0007669"/>
    <property type="project" value="TreeGrafter"/>
</dbReference>
<dbReference type="InterPro" id="IPR036383">
    <property type="entry name" value="TSP1_rpt_sf"/>
</dbReference>
<dbReference type="PANTHER" id="PTHR10075">
    <property type="entry name" value="BASIGIN RELATED"/>
    <property type="match status" value="1"/>
</dbReference>
<dbReference type="OrthoDB" id="6258760at2759"/>
<keyword evidence="2" id="KW-0472">Membrane</keyword>
<dbReference type="Gene3D" id="2.60.40.10">
    <property type="entry name" value="Immunoglobulins"/>
    <property type="match status" value="1"/>
</dbReference>
<dbReference type="GO" id="GO:0005886">
    <property type="term" value="C:plasma membrane"/>
    <property type="evidence" value="ECO:0007669"/>
    <property type="project" value="TreeGrafter"/>
</dbReference>
<keyword evidence="1" id="KW-0393">Immunoglobulin domain</keyword>
<dbReference type="InterPro" id="IPR036179">
    <property type="entry name" value="Ig-like_dom_sf"/>
</dbReference>
<dbReference type="GO" id="GO:0070593">
    <property type="term" value="P:dendrite self-avoidance"/>
    <property type="evidence" value="ECO:0007669"/>
    <property type="project" value="TreeGrafter"/>
</dbReference>
<feature type="domain" description="Ig-like" evidence="3">
    <location>
        <begin position="3"/>
        <end position="136"/>
    </location>
</feature>
<dbReference type="InterPro" id="IPR000884">
    <property type="entry name" value="TSP1_rpt"/>
</dbReference>
<proteinExistence type="predicted"/>
<dbReference type="PROSITE" id="PS50092">
    <property type="entry name" value="TSP1"/>
    <property type="match status" value="1"/>
</dbReference>
<feature type="transmembrane region" description="Helical" evidence="2">
    <location>
        <begin position="248"/>
        <end position="273"/>
    </location>
</feature>
<dbReference type="GO" id="GO:0007411">
    <property type="term" value="P:axon guidance"/>
    <property type="evidence" value="ECO:0007669"/>
    <property type="project" value="TreeGrafter"/>
</dbReference>
<protein>
    <recommendedName>
        <fullName evidence="3">Ig-like domain-containing protein</fullName>
    </recommendedName>
</protein>
<accession>A0A8E0RSY5</accession>
<dbReference type="SMART" id="SM00409">
    <property type="entry name" value="IG"/>
    <property type="match status" value="1"/>
</dbReference>
<organism evidence="4 5">
    <name type="scientific">Fasciolopsis buskii</name>
    <dbReference type="NCBI Taxonomy" id="27845"/>
    <lineage>
        <taxon>Eukaryota</taxon>
        <taxon>Metazoa</taxon>
        <taxon>Spiralia</taxon>
        <taxon>Lophotrochozoa</taxon>
        <taxon>Platyhelminthes</taxon>
        <taxon>Trematoda</taxon>
        <taxon>Digenea</taxon>
        <taxon>Plagiorchiida</taxon>
        <taxon>Echinostomata</taxon>
        <taxon>Echinostomatoidea</taxon>
        <taxon>Fasciolidae</taxon>
        <taxon>Fasciolopsis</taxon>
    </lineage>
</organism>
<gene>
    <name evidence="4" type="ORF">FBUS_03948</name>
</gene>
<dbReference type="Pfam" id="PF13927">
    <property type="entry name" value="Ig_3"/>
    <property type="match status" value="1"/>
</dbReference>
<dbReference type="Proteomes" id="UP000728185">
    <property type="component" value="Unassembled WGS sequence"/>
</dbReference>
<dbReference type="PANTHER" id="PTHR10075:SF100">
    <property type="entry name" value="FASCICLIN-2"/>
    <property type="match status" value="1"/>
</dbReference>
<dbReference type="InterPro" id="IPR003599">
    <property type="entry name" value="Ig_sub"/>
</dbReference>